<dbReference type="OrthoDB" id="7066776at2"/>
<dbReference type="GO" id="GO:0005886">
    <property type="term" value="C:plasma membrane"/>
    <property type="evidence" value="ECO:0007669"/>
    <property type="project" value="UniProtKB-SubCell"/>
</dbReference>
<dbReference type="SUPFAM" id="SSF161098">
    <property type="entry name" value="MetI-like"/>
    <property type="match status" value="2"/>
</dbReference>
<reference evidence="9 10" key="1">
    <citation type="journal article" date="2017" name="Environ. Microbiol.">
        <title>Genomic and physiological analyses of 'Reinekea forsetii' reveal a versatile opportunistic lifestyle during spring algae blooms.</title>
        <authorList>
            <person name="Avci B."/>
            <person name="Hahnke R.L."/>
            <person name="Chafee M."/>
            <person name="Fischer T."/>
            <person name="Gruber-Vodicka H."/>
            <person name="Tegetmeyer H.E."/>
            <person name="Harder J."/>
            <person name="Fuchs B.M."/>
            <person name="Amann R.I."/>
            <person name="Teeling H."/>
        </authorList>
    </citation>
    <scope>NUCLEOTIDE SEQUENCE [LARGE SCALE GENOMIC DNA]</scope>
    <source>
        <strain evidence="9 10">Hel1_31_D35</strain>
    </source>
</reference>
<evidence type="ECO:0000313" key="10">
    <source>
        <dbReference type="Proteomes" id="UP000229757"/>
    </source>
</evidence>
<keyword evidence="4 7" id="KW-0812">Transmembrane</keyword>
<evidence type="ECO:0000256" key="3">
    <source>
        <dbReference type="ARBA" id="ARBA00022475"/>
    </source>
</evidence>
<keyword evidence="5 7" id="KW-1133">Transmembrane helix</keyword>
<comment type="subcellular location">
    <subcellularLocation>
        <location evidence="1">Cell membrane</location>
        <topology evidence="1">Multi-pass membrane protein</topology>
    </subcellularLocation>
</comment>
<sequence length="492" mass="55070">MKTAAFFATLIIITTLVLAGVGLYFHPGGGYGWMSYVDPWLMQIVRFSIWQAALSAFFAVLIALPLAWCLAGQAFHGQWLVKGLLNLFFIMPVLTIILGVVAAFSDWFNVFSLEGILLAHLYLNVPYAMRIFWERLSRIAERERQLGRTLGFSRWHQFIWLEWPVLRQALKPVFTMIFLLCFSSFTIVLTLGGGPANTNLEVAIYQALKFDFDPQAGVLYAVIHALIAFGLMWFLGRRQSLSLELDREKAQRTLAPSRQQGIVLALLLALLLYPLLALLLHGLSAPWQGSQRLTQAIVTSLMLAFGSGSFALLLALLRSFSRNDNRIMRFLDFGLLVMPIMVITTGLFLLALRLNIAFKITGLLIIWLNGLMAMPLIVSPLASRVKVFRARYDHLALSLDMSSWAQFRLIYWPALRATLPWCLTLAIVLSVGDLGIAALIGSAQFVTLPILIYQAMGSYQMVLASQLTLVLLLICGALLVAAEWFSERNRHA</sequence>
<dbReference type="InterPro" id="IPR000515">
    <property type="entry name" value="MetI-like"/>
</dbReference>
<feature type="transmembrane region" description="Helical" evidence="7">
    <location>
        <begin position="467"/>
        <end position="486"/>
    </location>
</feature>
<evidence type="ECO:0000256" key="4">
    <source>
        <dbReference type="ARBA" id="ARBA00022692"/>
    </source>
</evidence>
<feature type="transmembrane region" description="Helical" evidence="7">
    <location>
        <begin position="329"/>
        <end position="350"/>
    </location>
</feature>
<proteinExistence type="predicted"/>
<feature type="transmembrane region" description="Helical" evidence="7">
    <location>
        <begin position="262"/>
        <end position="284"/>
    </location>
</feature>
<keyword evidence="3" id="KW-1003">Cell membrane</keyword>
<dbReference type="CDD" id="cd06261">
    <property type="entry name" value="TM_PBP2"/>
    <property type="match status" value="1"/>
</dbReference>
<feature type="domain" description="ABC transmembrane type-1" evidence="8">
    <location>
        <begin position="45"/>
        <end position="235"/>
    </location>
</feature>
<name>A0A2K8KSA4_9GAMM</name>
<evidence type="ECO:0000313" key="9">
    <source>
        <dbReference type="EMBL" id="ATX77492.1"/>
    </source>
</evidence>
<accession>A0A2K8KSA4</accession>
<evidence type="ECO:0000256" key="1">
    <source>
        <dbReference type="ARBA" id="ARBA00004651"/>
    </source>
</evidence>
<feature type="transmembrane region" description="Helical" evidence="7">
    <location>
        <begin position="356"/>
        <end position="382"/>
    </location>
</feature>
<dbReference type="RefSeq" id="WP_100257748.1">
    <property type="nucleotide sequence ID" value="NZ_CP011797.1"/>
</dbReference>
<keyword evidence="10" id="KW-1185">Reference proteome</keyword>
<evidence type="ECO:0000256" key="2">
    <source>
        <dbReference type="ARBA" id="ARBA00022448"/>
    </source>
</evidence>
<dbReference type="PROSITE" id="PS50928">
    <property type="entry name" value="ABC_TM1"/>
    <property type="match status" value="2"/>
</dbReference>
<feature type="transmembrane region" description="Helical" evidence="7">
    <location>
        <begin position="110"/>
        <end position="129"/>
    </location>
</feature>
<evidence type="ECO:0000256" key="7">
    <source>
        <dbReference type="SAM" id="Phobius"/>
    </source>
</evidence>
<feature type="transmembrane region" description="Helical" evidence="7">
    <location>
        <begin position="435"/>
        <end position="455"/>
    </location>
</feature>
<dbReference type="GO" id="GO:0055085">
    <property type="term" value="P:transmembrane transport"/>
    <property type="evidence" value="ECO:0007669"/>
    <property type="project" value="InterPro"/>
</dbReference>
<feature type="transmembrane region" description="Helical" evidence="7">
    <location>
        <begin position="296"/>
        <end position="317"/>
    </location>
</feature>
<gene>
    <name evidence="9" type="ORF">REIFOR_02361</name>
</gene>
<feature type="transmembrane region" description="Helical" evidence="7">
    <location>
        <begin position="49"/>
        <end position="71"/>
    </location>
</feature>
<dbReference type="PANTHER" id="PTHR30183">
    <property type="entry name" value="MOLYBDENUM TRANSPORT SYSTEM PERMEASE PROTEIN MODB"/>
    <property type="match status" value="1"/>
</dbReference>
<dbReference type="Proteomes" id="UP000229757">
    <property type="component" value="Chromosome"/>
</dbReference>
<keyword evidence="6 7" id="KW-0472">Membrane</keyword>
<dbReference type="PANTHER" id="PTHR30183:SF9">
    <property type="entry name" value="THIAMINE TRANSPORT SYSTEM PERMEASE PROTEIN THIP"/>
    <property type="match status" value="1"/>
</dbReference>
<dbReference type="AlphaFoldDB" id="A0A2K8KSA4"/>
<dbReference type="KEGG" id="rfo:REIFOR_02361"/>
<dbReference type="InterPro" id="IPR035906">
    <property type="entry name" value="MetI-like_sf"/>
</dbReference>
<evidence type="ECO:0000256" key="5">
    <source>
        <dbReference type="ARBA" id="ARBA00022989"/>
    </source>
</evidence>
<feature type="transmembrane region" description="Helical" evidence="7">
    <location>
        <begin position="173"/>
        <end position="196"/>
    </location>
</feature>
<keyword evidence="2" id="KW-0813">Transport</keyword>
<feature type="transmembrane region" description="Helical" evidence="7">
    <location>
        <begin position="83"/>
        <end position="104"/>
    </location>
</feature>
<organism evidence="9 10">
    <name type="scientific">Reinekea forsetii</name>
    <dbReference type="NCBI Taxonomy" id="1336806"/>
    <lineage>
        <taxon>Bacteria</taxon>
        <taxon>Pseudomonadati</taxon>
        <taxon>Pseudomonadota</taxon>
        <taxon>Gammaproteobacteria</taxon>
        <taxon>Oceanospirillales</taxon>
        <taxon>Saccharospirillaceae</taxon>
        <taxon>Reinekea</taxon>
    </lineage>
</organism>
<evidence type="ECO:0000256" key="6">
    <source>
        <dbReference type="ARBA" id="ARBA00023136"/>
    </source>
</evidence>
<dbReference type="Gene3D" id="1.10.3720.10">
    <property type="entry name" value="MetI-like"/>
    <property type="match status" value="2"/>
</dbReference>
<evidence type="ECO:0000259" key="8">
    <source>
        <dbReference type="PROSITE" id="PS50928"/>
    </source>
</evidence>
<feature type="domain" description="ABC transmembrane type-1" evidence="8">
    <location>
        <begin position="297"/>
        <end position="480"/>
    </location>
</feature>
<protein>
    <submittedName>
        <fullName evidence="9">Thiamin ABC transporter, transmembrane component</fullName>
    </submittedName>
</protein>
<feature type="transmembrane region" description="Helical" evidence="7">
    <location>
        <begin position="216"/>
        <end position="235"/>
    </location>
</feature>
<dbReference type="EMBL" id="CP011797">
    <property type="protein sequence ID" value="ATX77492.1"/>
    <property type="molecule type" value="Genomic_DNA"/>
</dbReference>